<organism evidence="1 2">
    <name type="scientific">Streptococcus infantis ATCC 700779</name>
    <dbReference type="NCBI Taxonomy" id="889204"/>
    <lineage>
        <taxon>Bacteria</taxon>
        <taxon>Bacillati</taxon>
        <taxon>Bacillota</taxon>
        <taxon>Bacilli</taxon>
        <taxon>Lactobacillales</taxon>
        <taxon>Streptococcaceae</taxon>
        <taxon>Streptococcus</taxon>
    </lineage>
</organism>
<sequence>MSNRGIKSVLGIIFITVMLLSGCAIKNGHKKSSDVNVDTTTVKVDETTESSKNESSVEKKTPKFADDKVVNDFINNYNDISNSPLENIKKGNIKIKYFATSYGYYLELLHANDTDKINVTINQTNENSSSGVAGMKEVFHDIVKSIESSLSDDDINNFFDKLISNEIKTGSNLGTLKIDYIPDKELSNGHSRGHIKVIAQQ</sequence>
<evidence type="ECO:0000313" key="2">
    <source>
        <dbReference type="Proteomes" id="UP000002815"/>
    </source>
</evidence>
<reference evidence="1 2" key="1">
    <citation type="submission" date="2010-12" db="EMBL/GenBank/DDBJ databases">
        <authorList>
            <person name="Muzny D."/>
            <person name="Qin X."/>
            <person name="Deng J."/>
            <person name="Jiang H."/>
            <person name="Liu Y."/>
            <person name="Qu J."/>
            <person name="Song X.-Z."/>
            <person name="Zhang L."/>
            <person name="Thornton R."/>
            <person name="Coyle M."/>
            <person name="Francisco L."/>
            <person name="Jackson L."/>
            <person name="Javaid M."/>
            <person name="Korchina V."/>
            <person name="Kovar C."/>
            <person name="Mata R."/>
            <person name="Mathew T."/>
            <person name="Ngo R."/>
            <person name="Nguyen L."/>
            <person name="Nguyen N."/>
            <person name="Okwuonu G."/>
            <person name="Ongeri F."/>
            <person name="Pham C."/>
            <person name="Simmons D."/>
            <person name="Wilczek-Boney K."/>
            <person name="Hale W."/>
            <person name="Jakkamsetti A."/>
            <person name="Pham P."/>
            <person name="Ruth R."/>
            <person name="San Lucas F."/>
            <person name="Warren J."/>
            <person name="Zhang J."/>
            <person name="Zhao Z."/>
            <person name="Zhou C."/>
            <person name="Zhu D."/>
            <person name="Lee S."/>
            <person name="Bess C."/>
            <person name="Blankenburg K."/>
            <person name="Forbes L."/>
            <person name="Fu Q."/>
            <person name="Gubbala S."/>
            <person name="Hirani K."/>
            <person name="Jayaseelan J.C."/>
            <person name="Lara F."/>
            <person name="Munidasa M."/>
            <person name="Palculict T."/>
            <person name="Patil S."/>
            <person name="Pu L.-L."/>
            <person name="Saada N."/>
            <person name="Tang L."/>
            <person name="Weissenberger G."/>
            <person name="Zhu Y."/>
            <person name="Hemphill L."/>
            <person name="Shang Y."/>
            <person name="Youmans B."/>
            <person name="Ayvaz T."/>
            <person name="Ross M."/>
            <person name="Santibanez J."/>
            <person name="Aqrawi P."/>
            <person name="Gross S."/>
            <person name="Joshi V."/>
            <person name="Fowler G."/>
            <person name="Nazareth L."/>
            <person name="Reid J."/>
            <person name="Worley K."/>
            <person name="Petrosino J."/>
            <person name="Highlander S."/>
            <person name="Gibbs R."/>
        </authorList>
    </citation>
    <scope>NUCLEOTIDE SEQUENCE [LARGE SCALE GENOMIC DNA]</scope>
    <source>
        <strain evidence="1 2">ATCC 700779</strain>
    </source>
</reference>
<protein>
    <recommendedName>
        <fullName evidence="3">Lipoprotein</fullName>
    </recommendedName>
</protein>
<dbReference type="GeneID" id="29747408"/>
<dbReference type="HOGENOM" id="CLU_1359762_0_0_9"/>
<dbReference type="EMBL" id="AEVD01000004">
    <property type="protein sequence ID" value="EFX37373.1"/>
    <property type="molecule type" value="Genomic_DNA"/>
</dbReference>
<dbReference type="Proteomes" id="UP000002815">
    <property type="component" value="Unassembled WGS sequence"/>
</dbReference>
<accession>E8JYJ1</accession>
<dbReference type="AlphaFoldDB" id="E8JYJ1"/>
<comment type="caution">
    <text evidence="1">The sequence shown here is derived from an EMBL/GenBank/DDBJ whole genome shotgun (WGS) entry which is preliminary data.</text>
</comment>
<evidence type="ECO:0000313" key="1">
    <source>
        <dbReference type="EMBL" id="EFX37373.1"/>
    </source>
</evidence>
<gene>
    <name evidence="1" type="ORF">HMPREF9423_0357</name>
</gene>
<evidence type="ECO:0008006" key="3">
    <source>
        <dbReference type="Google" id="ProtNLM"/>
    </source>
</evidence>
<name>E8JYJ1_9STRE</name>
<dbReference type="PATRIC" id="fig|889204.5.peg.356"/>
<proteinExistence type="predicted"/>
<dbReference type="PROSITE" id="PS51257">
    <property type="entry name" value="PROKAR_LIPOPROTEIN"/>
    <property type="match status" value="1"/>
</dbReference>
<dbReference type="RefSeq" id="WP_006148060.1">
    <property type="nucleotide sequence ID" value="NZ_AJTA01000012.1"/>
</dbReference>
<keyword evidence="2" id="KW-1185">Reference proteome</keyword>